<dbReference type="Gene3D" id="3.30.70.330">
    <property type="match status" value="1"/>
</dbReference>
<dbReference type="Pfam" id="PF00076">
    <property type="entry name" value="RRM_1"/>
    <property type="match status" value="1"/>
</dbReference>
<feature type="region of interest" description="Disordered" evidence="3">
    <location>
        <begin position="92"/>
        <end position="130"/>
    </location>
</feature>
<dbReference type="PROSITE" id="PS50102">
    <property type="entry name" value="RRM"/>
    <property type="match status" value="1"/>
</dbReference>
<dbReference type="AlphaFoldDB" id="A0A7S2WEA9"/>
<name>A0A7S2WEA9_9STRA</name>
<feature type="chain" id="PRO_5031554529" description="RRM domain-containing protein" evidence="4">
    <location>
        <begin position="18"/>
        <end position="296"/>
    </location>
</feature>
<dbReference type="InterPro" id="IPR011723">
    <property type="entry name" value="Znf/thioredoxin_put"/>
</dbReference>
<dbReference type="EMBL" id="HBHI01019974">
    <property type="protein sequence ID" value="CAD9683099.1"/>
    <property type="molecule type" value="Transcribed_RNA"/>
</dbReference>
<dbReference type="InterPro" id="IPR012677">
    <property type="entry name" value="Nucleotide-bd_a/b_plait_sf"/>
</dbReference>
<dbReference type="InterPro" id="IPR050502">
    <property type="entry name" value="Euk_RNA-bind_prot"/>
</dbReference>
<proteinExistence type="predicted"/>
<accession>A0A7S2WEA9</accession>
<feature type="compositionally biased region" description="Low complexity" evidence="3">
    <location>
        <begin position="92"/>
        <end position="116"/>
    </location>
</feature>
<keyword evidence="1 2" id="KW-0694">RNA-binding</keyword>
<evidence type="ECO:0000256" key="3">
    <source>
        <dbReference type="SAM" id="MobiDB-lite"/>
    </source>
</evidence>
<dbReference type="GO" id="GO:0003729">
    <property type="term" value="F:mRNA binding"/>
    <property type="evidence" value="ECO:0007669"/>
    <property type="project" value="TreeGrafter"/>
</dbReference>
<dbReference type="PANTHER" id="PTHR48025:SF1">
    <property type="entry name" value="RRM DOMAIN-CONTAINING PROTEIN"/>
    <property type="match status" value="1"/>
</dbReference>
<feature type="domain" description="RRM" evidence="5">
    <location>
        <begin position="219"/>
        <end position="296"/>
    </location>
</feature>
<keyword evidence="4" id="KW-0732">Signal</keyword>
<feature type="signal peptide" evidence="4">
    <location>
        <begin position="1"/>
        <end position="17"/>
    </location>
</feature>
<evidence type="ECO:0000256" key="2">
    <source>
        <dbReference type="PROSITE-ProRule" id="PRU00176"/>
    </source>
</evidence>
<gene>
    <name evidence="6" type="ORF">EANT1437_LOCUS10230</name>
</gene>
<evidence type="ECO:0000256" key="4">
    <source>
        <dbReference type="SAM" id="SignalP"/>
    </source>
</evidence>
<dbReference type="NCBIfam" id="TIGR02098">
    <property type="entry name" value="MJ0042_CXXC"/>
    <property type="match status" value="1"/>
</dbReference>
<protein>
    <recommendedName>
        <fullName evidence="5">RRM domain-containing protein</fullName>
    </recommendedName>
</protein>
<organism evidence="6">
    <name type="scientific">Eucampia antarctica</name>
    <dbReference type="NCBI Taxonomy" id="49252"/>
    <lineage>
        <taxon>Eukaryota</taxon>
        <taxon>Sar</taxon>
        <taxon>Stramenopiles</taxon>
        <taxon>Ochrophyta</taxon>
        <taxon>Bacillariophyta</taxon>
        <taxon>Mediophyceae</taxon>
        <taxon>Biddulphiophycidae</taxon>
        <taxon>Hemiaulales</taxon>
        <taxon>Hemiaulaceae</taxon>
        <taxon>Eucampia</taxon>
    </lineage>
</organism>
<evidence type="ECO:0000259" key="5">
    <source>
        <dbReference type="PROSITE" id="PS50102"/>
    </source>
</evidence>
<evidence type="ECO:0000256" key="1">
    <source>
        <dbReference type="ARBA" id="ARBA00022884"/>
    </source>
</evidence>
<evidence type="ECO:0000313" key="6">
    <source>
        <dbReference type="EMBL" id="CAD9683099.1"/>
    </source>
</evidence>
<sequence length="296" mass="31438">MKVLSILLISIPVITDGFLASAPWCTSCRAPISELFSTTSDDQSTKPADIPVAEVVVAPVAEVADAPVAEVAVAPVAEVAVAPVAEVADAPVTETAETTATTPAATTEPTDDAAAAKPANVLTKPANNQPLYGKSLELPDTYVRCGRCSTSFAMTAEDLGMGKGRRVECSVCTHSWFQSRDRLMDLNQGLELVPLPVNDRSRIQSNIANNRAPNFTGNAKLYVGNLDFRATEEEISELFKTVGEVGETSLITEPSGRSRGFAFVTMMTKEEGDKAIEKFNGADMNGRSLSVKIPNN</sequence>
<dbReference type="SMART" id="SM00360">
    <property type="entry name" value="RRM"/>
    <property type="match status" value="1"/>
</dbReference>
<dbReference type="InterPro" id="IPR000504">
    <property type="entry name" value="RRM_dom"/>
</dbReference>
<dbReference type="PANTHER" id="PTHR48025">
    <property type="entry name" value="OS02G0815200 PROTEIN"/>
    <property type="match status" value="1"/>
</dbReference>
<dbReference type="InterPro" id="IPR035979">
    <property type="entry name" value="RBD_domain_sf"/>
</dbReference>
<dbReference type="SUPFAM" id="SSF54928">
    <property type="entry name" value="RNA-binding domain, RBD"/>
    <property type="match status" value="1"/>
</dbReference>
<reference evidence="6" key="1">
    <citation type="submission" date="2021-01" db="EMBL/GenBank/DDBJ databases">
        <authorList>
            <person name="Corre E."/>
            <person name="Pelletier E."/>
            <person name="Niang G."/>
            <person name="Scheremetjew M."/>
            <person name="Finn R."/>
            <person name="Kale V."/>
            <person name="Holt S."/>
            <person name="Cochrane G."/>
            <person name="Meng A."/>
            <person name="Brown T."/>
            <person name="Cohen L."/>
        </authorList>
    </citation>
    <scope>NUCLEOTIDE SEQUENCE</scope>
    <source>
        <strain evidence="6">CCMP1452</strain>
    </source>
</reference>
<dbReference type="GO" id="GO:0005634">
    <property type="term" value="C:nucleus"/>
    <property type="evidence" value="ECO:0007669"/>
    <property type="project" value="TreeGrafter"/>
</dbReference>